<name>A0A0F4H027_9PEZI</name>
<feature type="chain" id="PRO_5002469283" evidence="1">
    <location>
        <begin position="18"/>
        <end position="85"/>
    </location>
</feature>
<dbReference type="EMBL" id="LAFY01000270">
    <property type="protein sequence ID" value="KJY01831.1"/>
    <property type="molecule type" value="Genomic_DNA"/>
</dbReference>
<feature type="signal peptide" evidence="1">
    <location>
        <begin position="1"/>
        <end position="17"/>
    </location>
</feature>
<keyword evidence="1" id="KW-0732">Signal</keyword>
<evidence type="ECO:0000256" key="1">
    <source>
        <dbReference type="SAM" id="SignalP"/>
    </source>
</evidence>
<dbReference type="AlphaFoldDB" id="A0A0F4H027"/>
<keyword evidence="3" id="KW-1185">Reference proteome</keyword>
<evidence type="ECO:0000313" key="3">
    <source>
        <dbReference type="Proteomes" id="UP000033647"/>
    </source>
</evidence>
<sequence>MKITALLFLAAADVVLSGEAYWCDGATAEKANAVCRASGGYVSPNVNGVCCNPPVVSSSYFLYDIKCGDAGGLTRVTSAGENDGC</sequence>
<comment type="caution">
    <text evidence="2">The sequence shown here is derived from an EMBL/GenBank/DDBJ whole genome shotgun (WGS) entry which is preliminary data.</text>
</comment>
<protein>
    <submittedName>
        <fullName evidence="2">Uncharacterized protein</fullName>
    </submittedName>
</protein>
<reference evidence="2 3" key="1">
    <citation type="submission" date="2015-03" db="EMBL/GenBank/DDBJ databases">
        <title>RNA-seq based gene annotation and comparative genomics of four Zymoseptoria species reveal species-specific pathogenicity related genes and transposable element activity.</title>
        <authorList>
            <person name="Grandaubert J."/>
            <person name="Bhattacharyya A."/>
            <person name="Stukenbrock E.H."/>
        </authorList>
    </citation>
    <scope>NUCLEOTIDE SEQUENCE [LARGE SCALE GENOMIC DNA]</scope>
    <source>
        <strain evidence="2 3">Zb18110</strain>
    </source>
</reference>
<organism evidence="2 3">
    <name type="scientific">Zymoseptoria brevis</name>
    <dbReference type="NCBI Taxonomy" id="1047168"/>
    <lineage>
        <taxon>Eukaryota</taxon>
        <taxon>Fungi</taxon>
        <taxon>Dikarya</taxon>
        <taxon>Ascomycota</taxon>
        <taxon>Pezizomycotina</taxon>
        <taxon>Dothideomycetes</taxon>
        <taxon>Dothideomycetidae</taxon>
        <taxon>Mycosphaerellales</taxon>
        <taxon>Mycosphaerellaceae</taxon>
        <taxon>Zymoseptoria</taxon>
    </lineage>
</organism>
<accession>A0A0F4H027</accession>
<gene>
    <name evidence="2" type="ORF">TI39_contig278g00008</name>
</gene>
<dbReference type="Proteomes" id="UP000033647">
    <property type="component" value="Unassembled WGS sequence"/>
</dbReference>
<evidence type="ECO:0000313" key="2">
    <source>
        <dbReference type="EMBL" id="KJY01831.1"/>
    </source>
</evidence>
<proteinExistence type="predicted"/>